<protein>
    <submittedName>
        <fullName evidence="2">Membrane protein YdbS with pleckstrin-like domain</fullName>
    </submittedName>
</protein>
<comment type="caution">
    <text evidence="2">The sequence shown here is derived from an EMBL/GenBank/DDBJ whole genome shotgun (WGS) entry which is preliminary data.</text>
</comment>
<dbReference type="AlphaFoldDB" id="A0A7W4XXW3"/>
<keyword evidence="1" id="KW-0812">Transmembrane</keyword>
<proteinExistence type="predicted"/>
<dbReference type="EMBL" id="JACHVY010000003">
    <property type="protein sequence ID" value="MBB2902358.1"/>
    <property type="molecule type" value="Genomic_DNA"/>
</dbReference>
<dbReference type="RefSeq" id="WP_012086231.1">
    <property type="nucleotide sequence ID" value="NZ_JACHVY010000003.1"/>
</dbReference>
<keyword evidence="1" id="KW-0472">Membrane</keyword>
<accession>A0A7W4XXW3</accession>
<reference evidence="2 3" key="1">
    <citation type="submission" date="2020-08" db="EMBL/GenBank/DDBJ databases">
        <title>The Agave Microbiome: Exploring the role of microbial communities in plant adaptations to desert environments.</title>
        <authorList>
            <person name="Partida-Martinez L.P."/>
        </authorList>
    </citation>
    <scope>NUCLEOTIDE SEQUENCE [LARGE SCALE GENOMIC DNA]</scope>
    <source>
        <strain evidence="2 3">AS2.23</strain>
    </source>
</reference>
<name>A0A7W4XXW3_KINRA</name>
<gene>
    <name evidence="2" type="ORF">FHR75_003189</name>
</gene>
<evidence type="ECO:0000313" key="3">
    <source>
        <dbReference type="Proteomes" id="UP000533269"/>
    </source>
</evidence>
<organism evidence="2 3">
    <name type="scientific">Kineococcus radiotolerans</name>
    <dbReference type="NCBI Taxonomy" id="131568"/>
    <lineage>
        <taxon>Bacteria</taxon>
        <taxon>Bacillati</taxon>
        <taxon>Actinomycetota</taxon>
        <taxon>Actinomycetes</taxon>
        <taxon>Kineosporiales</taxon>
        <taxon>Kineosporiaceae</taxon>
        <taxon>Kineococcus</taxon>
    </lineage>
</organism>
<sequence length="87" mass="9539">MPTSRPHREPRRDARADVVRARRNAQHLETFGGLLIAMTLLVLGFTVHAELTGRPALALVGVLVLLLVADVVVVRAARSQRDRAARP</sequence>
<reference evidence="2 3" key="2">
    <citation type="submission" date="2020-08" db="EMBL/GenBank/DDBJ databases">
        <authorList>
            <person name="Partida-Martinez L."/>
            <person name="Huntemann M."/>
            <person name="Clum A."/>
            <person name="Wang J."/>
            <person name="Palaniappan K."/>
            <person name="Ritter S."/>
            <person name="Chen I.-M."/>
            <person name="Stamatis D."/>
            <person name="Reddy T."/>
            <person name="O'Malley R."/>
            <person name="Daum C."/>
            <person name="Shapiro N."/>
            <person name="Ivanova N."/>
            <person name="Kyrpides N."/>
            <person name="Woyke T."/>
        </authorList>
    </citation>
    <scope>NUCLEOTIDE SEQUENCE [LARGE SCALE GENOMIC DNA]</scope>
    <source>
        <strain evidence="2 3">AS2.23</strain>
    </source>
</reference>
<feature type="transmembrane region" description="Helical" evidence="1">
    <location>
        <begin position="55"/>
        <end position="77"/>
    </location>
</feature>
<feature type="transmembrane region" description="Helical" evidence="1">
    <location>
        <begin position="30"/>
        <end position="49"/>
    </location>
</feature>
<evidence type="ECO:0000256" key="1">
    <source>
        <dbReference type="SAM" id="Phobius"/>
    </source>
</evidence>
<keyword evidence="1" id="KW-1133">Transmembrane helix</keyword>
<dbReference type="Proteomes" id="UP000533269">
    <property type="component" value="Unassembled WGS sequence"/>
</dbReference>
<evidence type="ECO:0000313" key="2">
    <source>
        <dbReference type="EMBL" id="MBB2902358.1"/>
    </source>
</evidence>